<name>A0A811VCP4_CERCA</name>
<sequence length="124" mass="14373">MKMNFKLFYTRSCLTFLLIFLGNYVARIDGKPTVTFLDGYLESIDRDYIIPYQQPITDYHLSRLRRGYYYVEDGYITAIPESAILANRRVDTVAPNGDETTANAGKYKRTHGKRKKLFVPNLFG</sequence>
<dbReference type="EMBL" id="CAJHJT010000056">
    <property type="protein sequence ID" value="CAD7013136.1"/>
    <property type="molecule type" value="Genomic_DNA"/>
</dbReference>
<reference evidence="1" key="1">
    <citation type="submission" date="2020-11" db="EMBL/GenBank/DDBJ databases">
        <authorList>
            <person name="Whitehead M."/>
        </authorList>
    </citation>
    <scope>NUCLEOTIDE SEQUENCE</scope>
    <source>
        <strain evidence="1">EGII</strain>
    </source>
</reference>
<dbReference type="Proteomes" id="UP000606786">
    <property type="component" value="Unassembled WGS sequence"/>
</dbReference>
<evidence type="ECO:0000313" key="1">
    <source>
        <dbReference type="EMBL" id="CAD7013136.1"/>
    </source>
</evidence>
<organism evidence="1 2">
    <name type="scientific">Ceratitis capitata</name>
    <name type="common">Mediterranean fruit fly</name>
    <name type="synonym">Tephritis capitata</name>
    <dbReference type="NCBI Taxonomy" id="7213"/>
    <lineage>
        <taxon>Eukaryota</taxon>
        <taxon>Metazoa</taxon>
        <taxon>Ecdysozoa</taxon>
        <taxon>Arthropoda</taxon>
        <taxon>Hexapoda</taxon>
        <taxon>Insecta</taxon>
        <taxon>Pterygota</taxon>
        <taxon>Neoptera</taxon>
        <taxon>Endopterygota</taxon>
        <taxon>Diptera</taxon>
        <taxon>Brachycera</taxon>
        <taxon>Muscomorpha</taxon>
        <taxon>Tephritoidea</taxon>
        <taxon>Tephritidae</taxon>
        <taxon>Ceratitis</taxon>
        <taxon>Ceratitis</taxon>
    </lineage>
</organism>
<protein>
    <submittedName>
        <fullName evidence="1">(Mediterranean fruit fly) hypothetical protein</fullName>
    </submittedName>
</protein>
<dbReference type="OrthoDB" id="7882602at2759"/>
<accession>A0A811VCP4</accession>
<proteinExistence type="predicted"/>
<evidence type="ECO:0000313" key="2">
    <source>
        <dbReference type="Proteomes" id="UP000606786"/>
    </source>
</evidence>
<keyword evidence="2" id="KW-1185">Reference proteome</keyword>
<comment type="caution">
    <text evidence="1">The sequence shown here is derived from an EMBL/GenBank/DDBJ whole genome shotgun (WGS) entry which is preliminary data.</text>
</comment>
<gene>
    <name evidence="1" type="ORF">CCAP1982_LOCUS21207</name>
</gene>
<dbReference type="AlphaFoldDB" id="A0A811VCP4"/>